<keyword evidence="1" id="KW-0378">Hydrolase</keyword>
<dbReference type="Pfam" id="PF00708">
    <property type="entry name" value="Acylphosphatase"/>
    <property type="match status" value="1"/>
</dbReference>
<accession>A0ABU2D0L6</accession>
<evidence type="ECO:0000256" key="1">
    <source>
        <dbReference type="PROSITE-ProRule" id="PRU00520"/>
    </source>
</evidence>
<dbReference type="InterPro" id="IPR036046">
    <property type="entry name" value="Acylphosphatase-like_dom_sf"/>
</dbReference>
<dbReference type="PROSITE" id="PS00150">
    <property type="entry name" value="ACYLPHOSPHATASE_1"/>
    <property type="match status" value="1"/>
</dbReference>
<feature type="active site" evidence="1">
    <location>
        <position position="23"/>
    </location>
</feature>
<evidence type="ECO:0000256" key="2">
    <source>
        <dbReference type="RuleBase" id="RU004168"/>
    </source>
</evidence>
<comment type="caution">
    <text evidence="4">The sequence shown here is derived from an EMBL/GenBank/DDBJ whole genome shotgun (WGS) entry which is preliminary data.</text>
</comment>
<dbReference type="SUPFAM" id="SSF54975">
    <property type="entry name" value="Acylphosphatase/BLUF domain-like"/>
    <property type="match status" value="1"/>
</dbReference>
<evidence type="ECO:0000259" key="3">
    <source>
        <dbReference type="PROSITE" id="PS51160"/>
    </source>
</evidence>
<keyword evidence="5" id="KW-1185">Reference proteome</keyword>
<dbReference type="InterPro" id="IPR017968">
    <property type="entry name" value="Acylphosphatase_CS"/>
</dbReference>
<dbReference type="RefSeq" id="WP_310575543.1">
    <property type="nucleotide sequence ID" value="NZ_JAVKPK010000021.1"/>
</dbReference>
<comment type="catalytic activity">
    <reaction evidence="1">
        <text>an acyl phosphate + H2O = a carboxylate + phosphate + H(+)</text>
        <dbReference type="Rhea" id="RHEA:14965"/>
        <dbReference type="ChEBI" id="CHEBI:15377"/>
        <dbReference type="ChEBI" id="CHEBI:15378"/>
        <dbReference type="ChEBI" id="CHEBI:29067"/>
        <dbReference type="ChEBI" id="CHEBI:43474"/>
        <dbReference type="ChEBI" id="CHEBI:59918"/>
        <dbReference type="EC" id="3.6.1.7"/>
    </reaction>
</comment>
<evidence type="ECO:0000313" key="5">
    <source>
        <dbReference type="Proteomes" id="UP001246244"/>
    </source>
</evidence>
<dbReference type="PANTHER" id="PTHR47268:SF4">
    <property type="entry name" value="ACYLPHOSPHATASE"/>
    <property type="match status" value="1"/>
</dbReference>
<comment type="similarity">
    <text evidence="2">Belongs to the acylphosphatase family.</text>
</comment>
<protein>
    <recommendedName>
        <fullName evidence="1">acylphosphatase</fullName>
        <ecNumber evidence="1">3.6.1.7</ecNumber>
    </recommendedName>
</protein>
<dbReference type="PROSITE" id="PS51160">
    <property type="entry name" value="ACYLPHOSPHATASE_3"/>
    <property type="match status" value="1"/>
</dbReference>
<name>A0ABU2D0L6_9EURY</name>
<dbReference type="Gene3D" id="3.30.70.100">
    <property type="match status" value="1"/>
</dbReference>
<dbReference type="EMBL" id="JAVKPK010000021">
    <property type="protein sequence ID" value="MDR7665518.1"/>
    <property type="molecule type" value="Genomic_DNA"/>
</dbReference>
<dbReference type="PANTHER" id="PTHR47268">
    <property type="entry name" value="ACYLPHOSPHATASE"/>
    <property type="match status" value="1"/>
</dbReference>
<feature type="active site" evidence="1">
    <location>
        <position position="41"/>
    </location>
</feature>
<dbReference type="InterPro" id="IPR001792">
    <property type="entry name" value="Acylphosphatase-like_dom"/>
</dbReference>
<dbReference type="Proteomes" id="UP001246244">
    <property type="component" value="Unassembled WGS sequence"/>
</dbReference>
<feature type="domain" description="Acylphosphatase-like" evidence="3">
    <location>
        <begin position="8"/>
        <end position="95"/>
    </location>
</feature>
<proteinExistence type="inferred from homology"/>
<dbReference type="InterPro" id="IPR020456">
    <property type="entry name" value="Acylphosphatase"/>
</dbReference>
<sequence>MSSGETVRAEIYVSGRVQGVGFRRFARNAAERFGVDCNPVNLRDGRVFVIAEGRQEAIELLIKELRKGPTFAHVEDVDVTFKEALGNVYGFSVRP</sequence>
<reference evidence="5" key="1">
    <citation type="submission" date="2023-07" db="EMBL/GenBank/DDBJ databases">
        <title>Whole-genome sequencing of a new Methanosarcina sp. Z-7115.</title>
        <authorList>
            <person name="Zhilina T.N."/>
            <person name="Merkel A.Y."/>
        </authorList>
    </citation>
    <scope>NUCLEOTIDE SEQUENCE [LARGE SCALE GENOMIC DNA]</scope>
    <source>
        <strain evidence="5">Z-7115</strain>
    </source>
</reference>
<dbReference type="EC" id="3.6.1.7" evidence="1"/>
<gene>
    <name evidence="4" type="ORF">RG963_06940</name>
</gene>
<organism evidence="4 5">
    <name type="scientific">Methanosarcina baikalica</name>
    <dbReference type="NCBI Taxonomy" id="3073890"/>
    <lineage>
        <taxon>Archaea</taxon>
        <taxon>Methanobacteriati</taxon>
        <taxon>Methanobacteriota</taxon>
        <taxon>Stenosarchaea group</taxon>
        <taxon>Methanomicrobia</taxon>
        <taxon>Methanosarcinales</taxon>
        <taxon>Methanosarcinaceae</taxon>
        <taxon>Methanosarcina</taxon>
    </lineage>
</organism>
<evidence type="ECO:0000313" key="4">
    <source>
        <dbReference type="EMBL" id="MDR7665518.1"/>
    </source>
</evidence>